<organism evidence="1 2">
    <name type="scientific">Henosepilachna vigintioctopunctata</name>
    <dbReference type="NCBI Taxonomy" id="420089"/>
    <lineage>
        <taxon>Eukaryota</taxon>
        <taxon>Metazoa</taxon>
        <taxon>Ecdysozoa</taxon>
        <taxon>Arthropoda</taxon>
        <taxon>Hexapoda</taxon>
        <taxon>Insecta</taxon>
        <taxon>Pterygota</taxon>
        <taxon>Neoptera</taxon>
        <taxon>Endopterygota</taxon>
        <taxon>Coleoptera</taxon>
        <taxon>Polyphaga</taxon>
        <taxon>Cucujiformia</taxon>
        <taxon>Coccinelloidea</taxon>
        <taxon>Coccinellidae</taxon>
        <taxon>Epilachninae</taxon>
        <taxon>Epilachnini</taxon>
        <taxon>Henosepilachna</taxon>
    </lineage>
</organism>
<accession>A0AAW1U682</accession>
<reference evidence="1 2" key="1">
    <citation type="submission" date="2023-03" db="EMBL/GenBank/DDBJ databases">
        <title>Genome insight into feeding habits of ladybird beetles.</title>
        <authorList>
            <person name="Li H.-S."/>
            <person name="Huang Y.-H."/>
            <person name="Pang H."/>
        </authorList>
    </citation>
    <scope>NUCLEOTIDE SEQUENCE [LARGE SCALE GENOMIC DNA]</scope>
    <source>
        <strain evidence="1">SYSU_2023b</strain>
        <tissue evidence="1">Whole body</tissue>
    </source>
</reference>
<protein>
    <submittedName>
        <fullName evidence="1">Uncharacterized protein</fullName>
    </submittedName>
</protein>
<evidence type="ECO:0000313" key="2">
    <source>
        <dbReference type="Proteomes" id="UP001431783"/>
    </source>
</evidence>
<sequence length="165" mass="17802">MEDSAADTEAGSSGTWRGTFKICLAKKRRQSKTQYMSFRLRAPAPVTNDCAPAPVTNDCGPAPVTNDCAPAPVTNDCAPALVTNDCAPAPVTNDCAPAPVTNDCAPASVTNDCVCPNQNTFLLHNLFIQCFIFKIKIIINIGKFFACFLFSKLCQLIYLNALEYL</sequence>
<dbReference type="EMBL" id="JARQZJ010000037">
    <property type="protein sequence ID" value="KAK9876523.1"/>
    <property type="molecule type" value="Genomic_DNA"/>
</dbReference>
<dbReference type="AlphaFoldDB" id="A0AAW1U682"/>
<feature type="non-terminal residue" evidence="1">
    <location>
        <position position="165"/>
    </location>
</feature>
<dbReference type="Proteomes" id="UP001431783">
    <property type="component" value="Unassembled WGS sequence"/>
</dbReference>
<comment type="caution">
    <text evidence="1">The sequence shown here is derived from an EMBL/GenBank/DDBJ whole genome shotgun (WGS) entry which is preliminary data.</text>
</comment>
<keyword evidence="2" id="KW-1185">Reference proteome</keyword>
<name>A0AAW1U682_9CUCU</name>
<evidence type="ECO:0000313" key="1">
    <source>
        <dbReference type="EMBL" id="KAK9876523.1"/>
    </source>
</evidence>
<proteinExistence type="predicted"/>
<gene>
    <name evidence="1" type="ORF">WA026_013897</name>
</gene>